<evidence type="ECO:0000259" key="1">
    <source>
        <dbReference type="Pfam" id="PF00535"/>
    </source>
</evidence>
<evidence type="ECO:0000313" key="2">
    <source>
        <dbReference type="EMBL" id="KKS98615.1"/>
    </source>
</evidence>
<dbReference type="Proteomes" id="UP000034894">
    <property type="component" value="Unassembled WGS sequence"/>
</dbReference>
<accession>A0A0G1DLA4</accession>
<keyword evidence="2" id="KW-0808">Transferase</keyword>
<dbReference type="PANTHER" id="PTHR43685">
    <property type="entry name" value="GLYCOSYLTRANSFERASE"/>
    <property type="match status" value="1"/>
</dbReference>
<proteinExistence type="predicted"/>
<dbReference type="Gene3D" id="3.90.550.10">
    <property type="entry name" value="Spore Coat Polysaccharide Biosynthesis Protein SpsA, Chain A"/>
    <property type="match status" value="1"/>
</dbReference>
<dbReference type="STRING" id="1618443.UV73_C0001G0136"/>
<name>A0A0G1DLA4_9BACT</name>
<sequence length="303" mass="34473">MIFSVVVATYNHPGILGKCLKKLVSLKFPKDEYEIILVDNNPGNPKKIPLPDNKGMPRLKTVFEGTSGLAGSRNKGIAESIGDFVAFIDDDALADENYLSVAQKTIVNHLHVSVFGGPIYPFYTSKKPPWFKDEYEARFWGDNERILKKGETFSGSNMIFRKDLFRKFGNFRTSLGMKGEELSLGEETELFSRLNKKGIQFFYIPEMKVSHLVSAYKMTVFYQLKRAYASGSSQFVYLEDNPARAVLSFFKYTGGLIVFSIRASVRIFSHNNFKQWLVEELSPVFYAAGYIIRSVGIKIRIKR</sequence>
<gene>
    <name evidence="2" type="ORF">UV73_C0001G0136</name>
</gene>
<protein>
    <submittedName>
        <fullName evidence="2">Family 2 glycosyl transferase</fullName>
    </submittedName>
</protein>
<reference evidence="2 3" key="1">
    <citation type="journal article" date="2015" name="Nature">
        <title>rRNA introns, odd ribosomes, and small enigmatic genomes across a large radiation of phyla.</title>
        <authorList>
            <person name="Brown C.T."/>
            <person name="Hug L.A."/>
            <person name="Thomas B.C."/>
            <person name="Sharon I."/>
            <person name="Castelle C.J."/>
            <person name="Singh A."/>
            <person name="Wilkins M.J."/>
            <person name="Williams K.H."/>
            <person name="Banfield J.F."/>
        </authorList>
    </citation>
    <scope>NUCLEOTIDE SEQUENCE [LARGE SCALE GENOMIC DNA]</scope>
</reference>
<dbReference type="SUPFAM" id="SSF53448">
    <property type="entry name" value="Nucleotide-diphospho-sugar transferases"/>
    <property type="match status" value="1"/>
</dbReference>
<organism evidence="2 3">
    <name type="scientific">Candidatus Gottesmanbacteria bacterium GW2011_GWA2_43_14</name>
    <dbReference type="NCBI Taxonomy" id="1618443"/>
    <lineage>
        <taxon>Bacteria</taxon>
        <taxon>Candidatus Gottesmaniibacteriota</taxon>
    </lineage>
</organism>
<dbReference type="InterPro" id="IPR029044">
    <property type="entry name" value="Nucleotide-diphossugar_trans"/>
</dbReference>
<dbReference type="EMBL" id="LCFP01000001">
    <property type="protein sequence ID" value="KKS98615.1"/>
    <property type="molecule type" value="Genomic_DNA"/>
</dbReference>
<dbReference type="InterPro" id="IPR050834">
    <property type="entry name" value="Glycosyltransf_2"/>
</dbReference>
<dbReference type="GO" id="GO:0016740">
    <property type="term" value="F:transferase activity"/>
    <property type="evidence" value="ECO:0007669"/>
    <property type="project" value="UniProtKB-KW"/>
</dbReference>
<feature type="domain" description="Glycosyltransferase 2-like" evidence="1">
    <location>
        <begin position="4"/>
        <end position="167"/>
    </location>
</feature>
<evidence type="ECO:0000313" key="3">
    <source>
        <dbReference type="Proteomes" id="UP000034894"/>
    </source>
</evidence>
<comment type="caution">
    <text evidence="2">The sequence shown here is derived from an EMBL/GenBank/DDBJ whole genome shotgun (WGS) entry which is preliminary data.</text>
</comment>
<dbReference type="Pfam" id="PF00535">
    <property type="entry name" value="Glycos_transf_2"/>
    <property type="match status" value="1"/>
</dbReference>
<dbReference type="PANTHER" id="PTHR43685:SF2">
    <property type="entry name" value="GLYCOSYLTRANSFERASE 2-LIKE DOMAIN-CONTAINING PROTEIN"/>
    <property type="match status" value="1"/>
</dbReference>
<dbReference type="InterPro" id="IPR001173">
    <property type="entry name" value="Glyco_trans_2-like"/>
</dbReference>
<dbReference type="AlphaFoldDB" id="A0A0G1DLA4"/>